<dbReference type="CDD" id="cd00303">
    <property type="entry name" value="retropepsin_like"/>
    <property type="match status" value="1"/>
</dbReference>
<keyword evidence="3" id="KW-0862">Zinc</keyword>
<dbReference type="InterPro" id="IPR041588">
    <property type="entry name" value="Integrase_H2C2"/>
</dbReference>
<keyword evidence="12" id="KW-1185">Reference proteome</keyword>
<evidence type="ECO:0000259" key="10">
    <source>
        <dbReference type="PROSITE" id="PS50994"/>
    </source>
</evidence>
<feature type="compositionally biased region" description="Polar residues" evidence="5">
    <location>
        <begin position="1"/>
        <end position="12"/>
    </location>
</feature>
<feature type="region of interest" description="Disordered" evidence="5">
    <location>
        <begin position="658"/>
        <end position="786"/>
    </location>
</feature>
<keyword evidence="1" id="KW-0479">Metal-binding</keyword>
<feature type="compositionally biased region" description="Pro residues" evidence="5">
    <location>
        <begin position="2154"/>
        <end position="2163"/>
    </location>
</feature>
<dbReference type="InterPro" id="IPR043502">
    <property type="entry name" value="DNA/RNA_pol_sf"/>
</dbReference>
<dbReference type="InterPro" id="IPR000477">
    <property type="entry name" value="RT_dom"/>
</dbReference>
<dbReference type="Pfam" id="PF17919">
    <property type="entry name" value="RT_RNaseH_2"/>
    <property type="match status" value="1"/>
</dbReference>
<dbReference type="Pfam" id="PF00078">
    <property type="entry name" value="RVT_1"/>
    <property type="match status" value="1"/>
</dbReference>
<feature type="compositionally biased region" description="Basic and acidic residues" evidence="5">
    <location>
        <begin position="658"/>
        <end position="667"/>
    </location>
</feature>
<name>A0AAP0G7C2_9ASPA</name>
<feature type="compositionally biased region" description="Low complexity" evidence="5">
    <location>
        <begin position="607"/>
        <end position="625"/>
    </location>
</feature>
<feature type="compositionally biased region" description="Basic and acidic residues" evidence="5">
    <location>
        <begin position="680"/>
        <end position="699"/>
    </location>
</feature>
<dbReference type="InterPro" id="IPR001878">
    <property type="entry name" value="Znf_CCHC"/>
</dbReference>
<dbReference type="Proteomes" id="UP001418222">
    <property type="component" value="Unassembled WGS sequence"/>
</dbReference>
<dbReference type="PROSITE" id="PS50966">
    <property type="entry name" value="ZF_SWIM"/>
    <property type="match status" value="1"/>
</dbReference>
<evidence type="ECO:0000259" key="6">
    <source>
        <dbReference type="PROSITE" id="PS50013"/>
    </source>
</evidence>
<dbReference type="PROSITE" id="PS50158">
    <property type="entry name" value="ZF_CCHC"/>
    <property type="match status" value="2"/>
</dbReference>
<dbReference type="SUPFAM" id="SSF54160">
    <property type="entry name" value="Chromo domain-like"/>
    <property type="match status" value="1"/>
</dbReference>
<comment type="caution">
    <text evidence="11">The sequence shown here is derived from an EMBL/GenBank/DDBJ whole genome shotgun (WGS) entry which is preliminary data.</text>
</comment>
<feature type="domain" description="SWIM-type" evidence="9">
    <location>
        <begin position="472"/>
        <end position="504"/>
    </location>
</feature>
<dbReference type="InterPro" id="IPR041577">
    <property type="entry name" value="RT_RNaseH_2"/>
</dbReference>
<dbReference type="FunFam" id="3.30.420.10:FF:000032">
    <property type="entry name" value="Retrovirus-related Pol polyprotein from transposon 297-like Protein"/>
    <property type="match status" value="1"/>
</dbReference>
<feature type="domain" description="Chromo" evidence="6">
    <location>
        <begin position="2203"/>
        <end position="2270"/>
    </location>
</feature>
<protein>
    <recommendedName>
        <fullName evidence="13">Reverse transcriptase</fullName>
    </recommendedName>
</protein>
<dbReference type="SMART" id="SM00575">
    <property type="entry name" value="ZnF_PMZ"/>
    <property type="match status" value="1"/>
</dbReference>
<dbReference type="InterPro" id="IPR000953">
    <property type="entry name" value="Chromo/chromo_shadow_dom"/>
</dbReference>
<reference evidence="11 12" key="1">
    <citation type="journal article" date="2022" name="Nat. Plants">
        <title>Genomes of leafy and leafless Platanthera orchids illuminate the evolution of mycoheterotrophy.</title>
        <authorList>
            <person name="Li M.H."/>
            <person name="Liu K.W."/>
            <person name="Li Z."/>
            <person name="Lu H.C."/>
            <person name="Ye Q.L."/>
            <person name="Zhang D."/>
            <person name="Wang J.Y."/>
            <person name="Li Y.F."/>
            <person name="Zhong Z.M."/>
            <person name="Liu X."/>
            <person name="Yu X."/>
            <person name="Liu D.K."/>
            <person name="Tu X.D."/>
            <person name="Liu B."/>
            <person name="Hao Y."/>
            <person name="Liao X.Y."/>
            <person name="Jiang Y.T."/>
            <person name="Sun W.H."/>
            <person name="Chen J."/>
            <person name="Chen Y.Q."/>
            <person name="Ai Y."/>
            <person name="Zhai J.W."/>
            <person name="Wu S.S."/>
            <person name="Zhou Z."/>
            <person name="Hsiao Y.Y."/>
            <person name="Wu W.L."/>
            <person name="Chen Y.Y."/>
            <person name="Lin Y.F."/>
            <person name="Hsu J.L."/>
            <person name="Li C.Y."/>
            <person name="Wang Z.W."/>
            <person name="Zhao X."/>
            <person name="Zhong W.Y."/>
            <person name="Ma X.K."/>
            <person name="Ma L."/>
            <person name="Huang J."/>
            <person name="Chen G.Z."/>
            <person name="Huang M.Z."/>
            <person name="Huang L."/>
            <person name="Peng D.H."/>
            <person name="Luo Y.B."/>
            <person name="Zou S.Q."/>
            <person name="Chen S.P."/>
            <person name="Lan S."/>
            <person name="Tsai W.C."/>
            <person name="Van de Peer Y."/>
            <person name="Liu Z.J."/>
        </authorList>
    </citation>
    <scope>NUCLEOTIDE SEQUENCE [LARGE SCALE GENOMIC DNA]</scope>
    <source>
        <strain evidence="11">Lor287</strain>
    </source>
</reference>
<dbReference type="FunFam" id="3.30.70.270:FF:000020">
    <property type="entry name" value="Transposon Tf2-6 polyprotein-like Protein"/>
    <property type="match status" value="1"/>
</dbReference>
<dbReference type="InterPro" id="IPR016197">
    <property type="entry name" value="Chromo-like_dom_sf"/>
</dbReference>
<dbReference type="InterPro" id="IPR007527">
    <property type="entry name" value="Znf_SWIM"/>
</dbReference>
<dbReference type="PANTHER" id="PTHR35046">
    <property type="entry name" value="ZINC KNUCKLE (CCHC-TYPE) FAMILY PROTEIN"/>
    <property type="match status" value="1"/>
</dbReference>
<dbReference type="CDD" id="cd22541">
    <property type="entry name" value="SP5_N"/>
    <property type="match status" value="1"/>
</dbReference>
<dbReference type="SMART" id="SM00343">
    <property type="entry name" value="ZnF_C2HC"/>
    <property type="match status" value="2"/>
</dbReference>
<feature type="compositionally biased region" description="Polar residues" evidence="5">
    <location>
        <begin position="969"/>
        <end position="981"/>
    </location>
</feature>
<feature type="domain" description="CCHC-type" evidence="7">
    <location>
        <begin position="586"/>
        <end position="599"/>
    </location>
</feature>
<dbReference type="EMBL" id="JBBWWQ010000007">
    <property type="protein sequence ID" value="KAK8942493.1"/>
    <property type="molecule type" value="Genomic_DNA"/>
</dbReference>
<evidence type="ECO:0000313" key="12">
    <source>
        <dbReference type="Proteomes" id="UP001418222"/>
    </source>
</evidence>
<dbReference type="InterPro" id="IPR005162">
    <property type="entry name" value="Retrotrans_gag_dom"/>
</dbReference>
<dbReference type="Pfam" id="PF17921">
    <property type="entry name" value="Integrase_H2C2"/>
    <property type="match status" value="1"/>
</dbReference>
<organism evidence="11 12">
    <name type="scientific">Platanthera zijinensis</name>
    <dbReference type="NCBI Taxonomy" id="2320716"/>
    <lineage>
        <taxon>Eukaryota</taxon>
        <taxon>Viridiplantae</taxon>
        <taxon>Streptophyta</taxon>
        <taxon>Embryophyta</taxon>
        <taxon>Tracheophyta</taxon>
        <taxon>Spermatophyta</taxon>
        <taxon>Magnoliopsida</taxon>
        <taxon>Liliopsida</taxon>
        <taxon>Asparagales</taxon>
        <taxon>Orchidaceae</taxon>
        <taxon>Orchidoideae</taxon>
        <taxon>Orchideae</taxon>
        <taxon>Orchidinae</taxon>
        <taxon>Platanthera</taxon>
    </lineage>
</organism>
<dbReference type="InterPro" id="IPR021109">
    <property type="entry name" value="Peptidase_aspartic_dom_sf"/>
</dbReference>
<dbReference type="Gene3D" id="2.40.70.10">
    <property type="entry name" value="Acid Proteases"/>
    <property type="match status" value="1"/>
</dbReference>
<evidence type="ECO:0000259" key="7">
    <source>
        <dbReference type="PROSITE" id="PS50158"/>
    </source>
</evidence>
<feature type="compositionally biased region" description="Acidic residues" evidence="5">
    <location>
        <begin position="13"/>
        <end position="40"/>
    </location>
</feature>
<feature type="domain" description="Integrase catalytic" evidence="10">
    <location>
        <begin position="1854"/>
        <end position="2014"/>
    </location>
</feature>
<feature type="region of interest" description="Disordered" evidence="5">
    <location>
        <begin position="607"/>
        <end position="626"/>
    </location>
</feature>
<dbReference type="InterPro" id="IPR018289">
    <property type="entry name" value="MULE_transposase_dom"/>
</dbReference>
<dbReference type="CDD" id="cd09274">
    <property type="entry name" value="RNase_HI_RT_Ty3"/>
    <property type="match status" value="1"/>
</dbReference>
<evidence type="ECO:0000256" key="3">
    <source>
        <dbReference type="ARBA" id="ARBA00022833"/>
    </source>
</evidence>
<dbReference type="SUPFAM" id="SSF56672">
    <property type="entry name" value="DNA/RNA polymerases"/>
    <property type="match status" value="1"/>
</dbReference>
<dbReference type="InterPro" id="IPR012337">
    <property type="entry name" value="RNaseH-like_sf"/>
</dbReference>
<dbReference type="GO" id="GO:0015074">
    <property type="term" value="P:DNA integration"/>
    <property type="evidence" value="ECO:0007669"/>
    <property type="project" value="InterPro"/>
</dbReference>
<feature type="domain" description="CCHC-type" evidence="7">
    <location>
        <begin position="1018"/>
        <end position="1032"/>
    </location>
</feature>
<feature type="domain" description="Reverse transcriptase" evidence="8">
    <location>
        <begin position="1336"/>
        <end position="1515"/>
    </location>
</feature>
<dbReference type="Pfam" id="PF04434">
    <property type="entry name" value="SWIM"/>
    <property type="match status" value="1"/>
</dbReference>
<dbReference type="Gene3D" id="3.10.10.10">
    <property type="entry name" value="HIV Type 1 Reverse Transcriptase, subunit A, domain 1"/>
    <property type="match status" value="1"/>
</dbReference>
<dbReference type="InterPro" id="IPR001584">
    <property type="entry name" value="Integrase_cat-core"/>
</dbReference>
<dbReference type="PROSITE" id="PS50994">
    <property type="entry name" value="INTEGRASE"/>
    <property type="match status" value="1"/>
</dbReference>
<dbReference type="Gene3D" id="1.10.340.70">
    <property type="match status" value="1"/>
</dbReference>
<accession>A0AAP0G7C2</accession>
<dbReference type="CDD" id="cd01647">
    <property type="entry name" value="RT_LTR"/>
    <property type="match status" value="1"/>
</dbReference>
<dbReference type="SUPFAM" id="SSF53098">
    <property type="entry name" value="Ribonuclease H-like"/>
    <property type="match status" value="1"/>
</dbReference>
<feature type="region of interest" description="Disordered" evidence="5">
    <location>
        <begin position="1"/>
        <end position="40"/>
    </location>
</feature>
<feature type="region of interest" description="Disordered" evidence="5">
    <location>
        <begin position="967"/>
        <end position="1006"/>
    </location>
</feature>
<dbReference type="Pfam" id="PF10551">
    <property type="entry name" value="MULE"/>
    <property type="match status" value="1"/>
</dbReference>
<dbReference type="Gene3D" id="3.30.420.10">
    <property type="entry name" value="Ribonuclease H-like superfamily/Ribonuclease H"/>
    <property type="match status" value="1"/>
</dbReference>
<sequence length="2297" mass="264079">MGGLLGSSNDSQSMDEEFDDQNSSFSDDDLNDSEFEVEDLNFDDNIDEEIELIGERVESNQPLSTNVGIHLREHGSQSSSKIQKGKCRELQVYQGDANDSDFEFEVGLCFNSASDFRDAVRLSNPEWPASSMQEIMQKDNKTSLSIWKMYRVKKHASKLISGTEYEQYAKLWDYFEEIYRTNPDTTIKVKCKHDVASQTCFFRRLYICWGALKKGFMAGCRPIIGLDGTHLKTSTGGVLLCAVGVDGNNNMYPIAYAVVLKENTKTWTWFVSLLIEDLCIENTHTWSIISDKQKGLMKAIEELLPNAEHRFCLRHMYNNFKQKHRGLHLKDMLWKAASATRIVDFNLEMEKLKACDKKAYEWVKERHEKHWAKSHFSTWPKCDMLLNNFCEAFNKVILKARDKPILTMLETIRVLLMKRLHMQRDKVFKFNGNICHSIQQILENNKKNAHNYILVWNGHNKFEVEGWRGDKWTIDLGCRSCSCRRWDITGIPCVHATSCIFYRRENVEDYVEHWYKKDMFMRAYEHMLNPIKSHKEWPSANLNPIVPWCNVHKKPGRPSHYARRKEEGELEDQKYGIKRHGMKYTCSNCGMRGHNKKSCVEVCKTNATTSTTKKKLPSSPSNSTLMQVEKSLSVANIELRLQFDEVRHDLTEVNRRLGHLEDARETPTQHAESLEDDPDAPLRYDQRQRDGYPHADRPRRDPHHRVPAPPVRRHPEPVRERPLPPRDDYRMPRRLPHEPRDRVPPLGPRDYRHDEYYPPGRRERGPPPARHDYFQDDYPEEYPDPRRGGHYLDITRRIRLDAPSFDGRLDPKAFSDWLLDMDHYFEWYDMSDERCVRFAKMKLVGQAKVFWISVERALERDGYYPITRWDEMKERLKEKYLPASYRGQLFEQLQNLRQGTLTVAEYMARFDELIVRSDVSEEPIATASRFKAGLRADIRRELIPHRLETVDQIFQLSLEYESYLRSSSTRQFTPRTDSSTFKKPAPPQTTPAAPSRIPADTKGKAIATDDQRSGGIVCFRCSGKGHVAARCPTRNLLVEGEEQPGLEEEEEAPEEVRAAVEEGWESDAERSLEVGVIRRLLHTPRVDEDWRRTTIFYTYFPSAGGPCKLAIDSGSCVNIVAQKALDCMQVRAEPHPHPYRVVWVDKTAIQVTQRCLVPLTIASFQDKVWCDVIPMDVAHVLLGRPWLFDRDVTCFGRSNTYVFYDKGRKITLTPTQPRDRPKGVVEPSASTSASRPLHILRRGEFLRDSAESDVIYVVAATQVAEDAPVDFPPAVRPLLGEFTDIMPDELPDELPPPRDIQHAIDLVPGASLPNLPHYRMHPDEHAELKRQVDELLRKQFIRESMSPCAVPALLTPKKDGSWRMCIDSRAINKITVKYRFPIPRLDDLLDTMSGAQIFSKIDLRSGYHQIRVREGDEWKTAFKTKDGLYEWLVMSFGLSNAPSTFMRVMTQVLRPYMGKFLVVYFDDILVYSQTQAAHLDHLRLLFGTLRQEKLYVNLKKCAFLSESVHFLGFIISSTGVSVDPEKVKSIRDWPVPKNIHEARSFHGLATFYRRFVQGFSSIMAPFTSCLKKGEFQWTPAATRAFEEIKERLTTAPVLRLPDFSRAFEVACDASGIGIGGVLSQEGHPVSYFSEKLNEAKQKYSNYDREFYAIVQSLRYWRHYLLPREFVLYSDHQALRYLDSQRKLGHRHAKWVEYLQDFHYVLKHRAGVENKPADALSRRVSLLQTMTASVQGLERLMLDYPTCPDFGEIYTALSRDPPDPVEGYQIYEGYLYRGSRLCVPQTSYRDYLIWELHAGGAAGHFGRDKSIAIVEDRLYWPSLKKDVARVVRHCRICQTAKGSKQNTGLYTPLPVPHRPWEDISMDFVLGLPRTLRKHDSIFVVVDRFSKMAHFIACRKTADATHVASIFMRDVFRLHGLPKSIVSDRDVRFMSYFWKTLWHKTGTTLRFSSAYHPQTDGQTEVVNRSLGNLLRCLAGEHVGSWDLDLPIAEFAYNSSVNRSTGLSPFHIVSGYDPRKPIDLIPSPLESRPSESAESFAQHLHELHESVRRRIIMSNENYKAHADKRKRERIFNVGDQVMVRIRPERLPSGPAKKLSAKRMGPFSVVNRIGTNAYRLDIPANMGIHPVFNVEDLTPYHEPHDYVDPGNGGDPLPHSLPPFPTTPPMSSSHLSPPIAHIPPPGQSSSMVPPSASPITPGPTMRELRDESITEIRSHQIVPTTDGPRLRYLVHWRGRPDADDTWILPAELAQLAPGLRLQYDRLHSSEMNAFQSGGVDGIPSDRAFGGAGPTFVYSRRNA</sequence>
<evidence type="ECO:0008006" key="13">
    <source>
        <dbReference type="Google" id="ProtNLM"/>
    </source>
</evidence>
<dbReference type="InterPro" id="IPR043128">
    <property type="entry name" value="Rev_trsase/Diguanyl_cyclase"/>
</dbReference>
<dbReference type="GO" id="GO:0003676">
    <property type="term" value="F:nucleic acid binding"/>
    <property type="evidence" value="ECO:0007669"/>
    <property type="project" value="InterPro"/>
</dbReference>
<evidence type="ECO:0000256" key="5">
    <source>
        <dbReference type="SAM" id="MobiDB-lite"/>
    </source>
</evidence>
<evidence type="ECO:0000259" key="9">
    <source>
        <dbReference type="PROSITE" id="PS50966"/>
    </source>
</evidence>
<dbReference type="InterPro" id="IPR006564">
    <property type="entry name" value="Znf_PMZ"/>
</dbReference>
<dbReference type="PANTHER" id="PTHR35046:SF9">
    <property type="entry name" value="RNA-DIRECTED DNA POLYMERASE"/>
    <property type="match status" value="1"/>
</dbReference>
<evidence type="ECO:0000259" key="8">
    <source>
        <dbReference type="PROSITE" id="PS50878"/>
    </source>
</evidence>
<proteinExistence type="predicted"/>
<dbReference type="CDD" id="cd00024">
    <property type="entry name" value="CD_CSD"/>
    <property type="match status" value="1"/>
</dbReference>
<feature type="compositionally biased region" description="Basic and acidic residues" evidence="5">
    <location>
        <begin position="713"/>
        <end position="774"/>
    </location>
</feature>
<keyword evidence="2 4" id="KW-0863">Zinc-finger</keyword>
<gene>
    <name evidence="11" type="ORF">KSP39_PZI009435</name>
</gene>
<dbReference type="GO" id="GO:0008270">
    <property type="term" value="F:zinc ion binding"/>
    <property type="evidence" value="ECO:0007669"/>
    <property type="project" value="UniProtKB-KW"/>
</dbReference>
<evidence type="ECO:0000256" key="1">
    <source>
        <dbReference type="ARBA" id="ARBA00022723"/>
    </source>
</evidence>
<evidence type="ECO:0000256" key="4">
    <source>
        <dbReference type="PROSITE-ProRule" id="PRU00047"/>
    </source>
</evidence>
<dbReference type="Gene3D" id="3.30.70.270">
    <property type="match status" value="2"/>
</dbReference>
<dbReference type="Pfam" id="PF03732">
    <property type="entry name" value="Retrotrans_gag"/>
    <property type="match status" value="1"/>
</dbReference>
<evidence type="ECO:0000313" key="11">
    <source>
        <dbReference type="EMBL" id="KAK8942493.1"/>
    </source>
</evidence>
<dbReference type="PROSITE" id="PS50878">
    <property type="entry name" value="RT_POL"/>
    <property type="match status" value="1"/>
</dbReference>
<dbReference type="InterPro" id="IPR036397">
    <property type="entry name" value="RNaseH_sf"/>
</dbReference>
<dbReference type="PROSITE" id="PS50013">
    <property type="entry name" value="CHROMO_2"/>
    <property type="match status" value="1"/>
</dbReference>
<feature type="region of interest" description="Disordered" evidence="5">
    <location>
        <begin position="2138"/>
        <end position="2198"/>
    </location>
</feature>
<dbReference type="Pfam" id="PF24626">
    <property type="entry name" value="SH3_Tf2-1"/>
    <property type="match status" value="1"/>
</dbReference>
<evidence type="ECO:0000256" key="2">
    <source>
        <dbReference type="ARBA" id="ARBA00022771"/>
    </source>
</evidence>
<dbReference type="InterPro" id="IPR056924">
    <property type="entry name" value="SH3_Tf2-1"/>
</dbReference>